<dbReference type="AlphaFoldDB" id="A0A1G8V088"/>
<dbReference type="Proteomes" id="UP000199527">
    <property type="component" value="Unassembled WGS sequence"/>
</dbReference>
<evidence type="ECO:0000313" key="5">
    <source>
        <dbReference type="Proteomes" id="UP000199527"/>
    </source>
</evidence>
<dbReference type="PROSITE" id="PS51087">
    <property type="entry name" value="APAG"/>
    <property type="match status" value="1"/>
</dbReference>
<dbReference type="InterPro" id="IPR007474">
    <property type="entry name" value="ApaG_domain"/>
</dbReference>
<evidence type="ECO:0000313" key="4">
    <source>
        <dbReference type="EMBL" id="SDJ59488.1"/>
    </source>
</evidence>
<evidence type="ECO:0000259" key="3">
    <source>
        <dbReference type="PROSITE" id="PS51087"/>
    </source>
</evidence>
<dbReference type="SUPFAM" id="SSF110069">
    <property type="entry name" value="ApaG-like"/>
    <property type="match status" value="1"/>
</dbReference>
<accession>A0A1G8V088</accession>
<proteinExistence type="inferred from homology"/>
<reference evidence="5" key="1">
    <citation type="submission" date="2016-10" db="EMBL/GenBank/DDBJ databases">
        <authorList>
            <person name="Varghese N."/>
            <person name="Submissions S."/>
        </authorList>
    </citation>
    <scope>NUCLEOTIDE SEQUENCE [LARGE SCALE GENOMIC DNA]</scope>
    <source>
        <strain evidence="5">DSM 23317</strain>
    </source>
</reference>
<dbReference type="Pfam" id="PF04379">
    <property type="entry name" value="DUF525"/>
    <property type="match status" value="1"/>
</dbReference>
<dbReference type="HAMAP" id="MF_00791">
    <property type="entry name" value="ApaG"/>
    <property type="match status" value="1"/>
</dbReference>
<name>A0A1G8V088_9GAMM</name>
<dbReference type="OrthoDB" id="9795226at2"/>
<keyword evidence="5" id="KW-1185">Reference proteome</keyword>
<sequence length="126" mass="14006">MSSRLAPLKVEVQCHYIESQSDPDQQHYLFQYTITLENCHEQALTLTHRHWQITDGNGSLNKVSGEGVVGQTPTLAPGERFEYSSSVALATPVGSMTGFYTLLSDNGEVLQSPIDRFPLCKPRSLH</sequence>
<dbReference type="PANTHER" id="PTHR14289">
    <property type="entry name" value="F-BOX ONLY PROTEIN 3"/>
    <property type="match status" value="1"/>
</dbReference>
<dbReference type="NCBIfam" id="NF003967">
    <property type="entry name" value="PRK05461.1"/>
    <property type="match status" value="1"/>
</dbReference>
<organism evidence="4 5">
    <name type="scientific">Ferrimonas sediminum</name>
    <dbReference type="NCBI Taxonomy" id="718193"/>
    <lineage>
        <taxon>Bacteria</taxon>
        <taxon>Pseudomonadati</taxon>
        <taxon>Pseudomonadota</taxon>
        <taxon>Gammaproteobacteria</taxon>
        <taxon>Alteromonadales</taxon>
        <taxon>Ferrimonadaceae</taxon>
        <taxon>Ferrimonas</taxon>
    </lineage>
</organism>
<evidence type="ECO:0000256" key="1">
    <source>
        <dbReference type="ARBA" id="ARBA00017693"/>
    </source>
</evidence>
<dbReference type="PANTHER" id="PTHR14289:SF16">
    <property type="entry name" value="POLYMERASE DELTA-INTERACTING PROTEIN 2"/>
    <property type="match status" value="1"/>
</dbReference>
<protein>
    <recommendedName>
        <fullName evidence="1 2">Protein ApaG</fullName>
    </recommendedName>
</protein>
<feature type="domain" description="ApaG" evidence="3">
    <location>
        <begin position="2"/>
        <end position="126"/>
    </location>
</feature>
<dbReference type="InterPro" id="IPR023065">
    <property type="entry name" value="Uncharacterised_ApaG"/>
</dbReference>
<dbReference type="EMBL" id="FNEM01000010">
    <property type="protein sequence ID" value="SDJ59488.1"/>
    <property type="molecule type" value="Genomic_DNA"/>
</dbReference>
<evidence type="ECO:0000256" key="2">
    <source>
        <dbReference type="HAMAP-Rule" id="MF_00791"/>
    </source>
</evidence>
<dbReference type="Gene3D" id="2.60.40.1470">
    <property type="entry name" value="ApaG domain"/>
    <property type="match status" value="1"/>
</dbReference>
<gene>
    <name evidence="2" type="primary">apaG</name>
    <name evidence="4" type="ORF">SAMN04488540_11056</name>
</gene>
<dbReference type="InterPro" id="IPR036767">
    <property type="entry name" value="ApaG_sf"/>
</dbReference>
<dbReference type="RefSeq" id="WP_090365619.1">
    <property type="nucleotide sequence ID" value="NZ_FNEM01000010.1"/>
</dbReference>
<dbReference type="GO" id="GO:0070987">
    <property type="term" value="P:error-free translesion synthesis"/>
    <property type="evidence" value="ECO:0007669"/>
    <property type="project" value="TreeGrafter"/>
</dbReference>